<dbReference type="Pfam" id="PF00682">
    <property type="entry name" value="HMGL-like"/>
    <property type="match status" value="1"/>
</dbReference>
<comment type="similarity">
    <text evidence="1 3">Belongs to the alpha-IPM synthase/homocitrate synthase family.</text>
</comment>
<dbReference type="PROSITE" id="PS00815">
    <property type="entry name" value="AIPM_HOMOCIT_SYNTH_1"/>
    <property type="match status" value="1"/>
</dbReference>
<organism evidence="5 6">
    <name type="scientific">Desulfosarcina widdelii</name>
    <dbReference type="NCBI Taxonomy" id="947919"/>
    <lineage>
        <taxon>Bacteria</taxon>
        <taxon>Pseudomonadati</taxon>
        <taxon>Thermodesulfobacteriota</taxon>
        <taxon>Desulfobacteria</taxon>
        <taxon>Desulfobacterales</taxon>
        <taxon>Desulfosarcinaceae</taxon>
        <taxon>Desulfosarcina</taxon>
    </lineage>
</organism>
<dbReference type="InterPro" id="IPR000891">
    <property type="entry name" value="PYR_CT"/>
</dbReference>
<dbReference type="InterPro" id="IPR002034">
    <property type="entry name" value="AIPM/Hcit_synth_CS"/>
</dbReference>
<dbReference type="InterPro" id="IPR013477">
    <property type="entry name" value="NifV/FrbC"/>
</dbReference>
<dbReference type="Gene3D" id="1.10.238.260">
    <property type="match status" value="1"/>
</dbReference>
<dbReference type="PROSITE" id="PS50991">
    <property type="entry name" value="PYR_CT"/>
    <property type="match status" value="1"/>
</dbReference>
<keyword evidence="2 3" id="KW-0808">Transferase</keyword>
<evidence type="ECO:0000256" key="1">
    <source>
        <dbReference type="ARBA" id="ARBA00006154"/>
    </source>
</evidence>
<dbReference type="PROSITE" id="PS00816">
    <property type="entry name" value="AIPM_HOMOCIT_SYNTH_2"/>
    <property type="match status" value="1"/>
</dbReference>
<dbReference type="EMBL" id="AP021875">
    <property type="protein sequence ID" value="BBO75667.1"/>
    <property type="molecule type" value="Genomic_DNA"/>
</dbReference>
<evidence type="ECO:0000256" key="2">
    <source>
        <dbReference type="ARBA" id="ARBA00022679"/>
    </source>
</evidence>
<dbReference type="GO" id="GO:0019752">
    <property type="term" value="P:carboxylic acid metabolic process"/>
    <property type="evidence" value="ECO:0007669"/>
    <property type="project" value="InterPro"/>
</dbReference>
<dbReference type="Pfam" id="PF22617">
    <property type="entry name" value="HCS_D2"/>
    <property type="match status" value="1"/>
</dbReference>
<evidence type="ECO:0000256" key="3">
    <source>
        <dbReference type="RuleBase" id="RU003523"/>
    </source>
</evidence>
<evidence type="ECO:0000313" key="6">
    <source>
        <dbReference type="Proteomes" id="UP000427769"/>
    </source>
</evidence>
<sequence>MDLKMEKQGQINGFSDSGRVWIIDTTLRDGEQAPGVAFRTAEKLALVRLLDDAGVDELEVGIPAMGHSACRDIRAMVALNPSALLTSWCRAVQKDIDMAAETGTAGVHISFPVSSVLLQAMGKTQRWVQEQLCNLIPSALGRFQLVSVGAQDAFRADPGFLNTFICMASACGAHRVRIADTVGLTRPFHVTELVRRLIPLLGKTSLEFHGHNDLGMATANAVSAIEAGAQAVSVTVNGLGERAGNAALEQVAVAAKTLENRSSSVDTRRLATVCQWVARITNRKIAPDRPVVGEAVFTHESGIHCAALLKDPSSYQPFSPETVGHKRSRLVVGRYSGTSVIRHLMKQAGVVLNDDETRRLLSVVQDESLRKRTAFSPLELTRLYHRTFPDHRHA</sequence>
<feature type="domain" description="Pyruvate carboxyltransferase" evidence="4">
    <location>
        <begin position="20"/>
        <end position="271"/>
    </location>
</feature>
<gene>
    <name evidence="5" type="primary">nifV</name>
    <name evidence="5" type="ORF">DSCW_30840</name>
</gene>
<dbReference type="InterPro" id="IPR013785">
    <property type="entry name" value="Aldolase_TIM"/>
</dbReference>
<proteinExistence type="inferred from homology"/>
<reference evidence="5 6" key="1">
    <citation type="submission" date="2019-11" db="EMBL/GenBank/DDBJ databases">
        <title>Comparative genomics of hydrocarbon-degrading Desulfosarcina strains.</title>
        <authorList>
            <person name="Watanabe M."/>
            <person name="Kojima H."/>
            <person name="Fukui M."/>
        </authorList>
    </citation>
    <scope>NUCLEOTIDE SEQUENCE [LARGE SCALE GENOMIC DNA]</scope>
    <source>
        <strain evidence="5 6">PP31</strain>
    </source>
</reference>
<dbReference type="Gene3D" id="3.20.20.70">
    <property type="entry name" value="Aldolase class I"/>
    <property type="match status" value="1"/>
</dbReference>
<dbReference type="PANTHER" id="PTHR42880:SF1">
    <property type="entry name" value="ISOPROPYLMALATE_HOMOCITRATE_CITRAMALATE SYNTHASE FAMILY PROTEIN"/>
    <property type="match status" value="1"/>
</dbReference>
<accession>A0A5K7ZHW5</accession>
<dbReference type="CDD" id="cd07939">
    <property type="entry name" value="DRE_TIM_NifV"/>
    <property type="match status" value="1"/>
</dbReference>
<dbReference type="SUPFAM" id="SSF51569">
    <property type="entry name" value="Aldolase"/>
    <property type="match status" value="1"/>
</dbReference>
<dbReference type="Proteomes" id="UP000427769">
    <property type="component" value="Chromosome"/>
</dbReference>
<keyword evidence="6" id="KW-1185">Reference proteome</keyword>
<dbReference type="AlphaFoldDB" id="A0A5K7ZHW5"/>
<evidence type="ECO:0000259" key="4">
    <source>
        <dbReference type="PROSITE" id="PS50991"/>
    </source>
</evidence>
<name>A0A5K7ZHW5_9BACT</name>
<dbReference type="GO" id="GO:0046912">
    <property type="term" value="F:acyltransferase activity, acyl groups converted into alkyl on transfer"/>
    <property type="evidence" value="ECO:0007669"/>
    <property type="project" value="InterPro"/>
</dbReference>
<dbReference type="InterPro" id="IPR054691">
    <property type="entry name" value="LeuA/HCS_post-cat"/>
</dbReference>
<dbReference type="PANTHER" id="PTHR42880">
    <property type="entry name" value="HOMOCITRATE SYNTHASE"/>
    <property type="match status" value="1"/>
</dbReference>
<dbReference type="KEGG" id="dwd:DSCW_30840"/>
<protein>
    <submittedName>
        <fullName evidence="5">Homocitrate synthase</fullName>
    </submittedName>
</protein>
<evidence type="ECO:0000313" key="5">
    <source>
        <dbReference type="EMBL" id="BBO75667.1"/>
    </source>
</evidence>